<dbReference type="InterPro" id="IPR052438">
    <property type="entry name" value="Chromatin_remod/trans_coact"/>
</dbReference>
<feature type="compositionally biased region" description="Polar residues" evidence="2">
    <location>
        <begin position="429"/>
        <end position="445"/>
    </location>
</feature>
<gene>
    <name evidence="3" type="ORF">PPENT_87.1.T1290070</name>
</gene>
<dbReference type="PANTHER" id="PTHR15572:SF0">
    <property type="entry name" value="GLUTAMINE-RICH PROTEIN-RELATED"/>
    <property type="match status" value="1"/>
</dbReference>
<keyword evidence="4" id="KW-1185">Reference proteome</keyword>
<feature type="region of interest" description="Disordered" evidence="2">
    <location>
        <begin position="418"/>
        <end position="445"/>
    </location>
</feature>
<protein>
    <submittedName>
        <fullName evidence="3">Uncharacterized protein</fullName>
    </submittedName>
</protein>
<evidence type="ECO:0000313" key="3">
    <source>
        <dbReference type="EMBL" id="CAD8201875.1"/>
    </source>
</evidence>
<keyword evidence="1" id="KW-0175">Coiled coil</keyword>
<dbReference type="AlphaFoldDB" id="A0A8S1XL22"/>
<dbReference type="GO" id="GO:0016514">
    <property type="term" value="C:SWI/SNF complex"/>
    <property type="evidence" value="ECO:0007669"/>
    <property type="project" value="TreeGrafter"/>
</dbReference>
<evidence type="ECO:0000313" key="4">
    <source>
        <dbReference type="Proteomes" id="UP000689195"/>
    </source>
</evidence>
<name>A0A8S1XL22_9CILI</name>
<organism evidence="3 4">
    <name type="scientific">Paramecium pentaurelia</name>
    <dbReference type="NCBI Taxonomy" id="43138"/>
    <lineage>
        <taxon>Eukaryota</taxon>
        <taxon>Sar</taxon>
        <taxon>Alveolata</taxon>
        <taxon>Ciliophora</taxon>
        <taxon>Intramacronucleata</taxon>
        <taxon>Oligohymenophorea</taxon>
        <taxon>Peniculida</taxon>
        <taxon>Parameciidae</taxon>
        <taxon>Paramecium</taxon>
    </lineage>
</organism>
<dbReference type="OrthoDB" id="306053at2759"/>
<sequence>MYSKFIQQSQSQKISEPATRIFRFEKQSSLRQKLKSNETDNDAISRRDRAIKSVTIIQEIIVSSTNSNNPKKLLKLISQFMSQEHNMQQITEQLDKQQIVTLFLNIHLFQIPQLVHFLHLLYDCLLQWDTQYQDVFKYILLLNYELYQGQAGQLTRILEILSEMQMLNPDFSAFENEFQFDIEEISNSFNRVQLRILFLSSSIDILHSLKGSVALFEQLETFVFSSIKKNEIPNFNDLQTLVIAYILLSEQLDISNKLGYAKQALEIIGKNPDYSIFELKKRFIMNATKLSQKYLGQQIYDQLLSINRSFSPGFTRQSITHLNQKDNQFFKFLVSQLKITYAIDNDSNFQIDSKCNSLLTEPMINQLLDRVIPQSIKKEKVNSTFTEQSQQDKKPIIIKKQFSIKQLKQENISSSQVQVQNQVSTPSQKNQAQQSTSQYKQNTSNKLDSNEFEILQNKLVHQQQELQELKQLYANQMLQKKSDQSVQQNQQNEQLKKKIESLEGNLVQLKNENNIYKKEKDQKQNEVHELRSFIQDLQDKQQKLEKLIQQQQQQQQMQSQQQQTLLQQQLANPALQYLKTQQSSYSTKANTNMNIQIPISNSETKNRQLIRGQSQLSHSPGEEFKNEMDDTSPRIIRQNQTYLLQLLDLLDMNTGFTKIYNKLHSTNDNNPWESEVTVIHNFKVDAMITDSNEGKVLMLKAFNSQNNQICSEQIPFDLLKSLLGYVDFQDSLPTNLPNISTTHQFFKFLILPYTAVVQDDNTQQYKIQLWPKPYGILNGLNLKLDFLDFNCLVYVHHLETDQFRIIIFDPANYDCFKLDLELDYSTMDIFFQDAKSIKDEFNYYCKSKLLRLTEKSPKFGEDDVAEALVERHFSKEKVKAVIAEAKPTQSFSQEQITLKSPLEFLKYIKFIVQAFEQQLKALQITFANSILGMKYFRCKTWNAGTKSQIQIIKEQIDQQQLSIHLVNCFESFGPNKTKLKVKGNTLIHFSAIQREFAVSYDKLQNEERATILQTILYSYNLNIFEKQYEQDEQQFDKNPIIQSIYDCGSYKKVIAFDNGKISQVTIQVIGSNRRMCGIKFSVFNIDETIENGVFLPVSQIEWDTRAMEKQKIKASVQNVPFAEYLLTQILKCPTTSSILFKKILNSDFKSNQINSNEIKNRKTFIERIDNILTWQEVIANL</sequence>
<dbReference type="EMBL" id="CAJJDO010000129">
    <property type="protein sequence ID" value="CAD8201875.1"/>
    <property type="molecule type" value="Genomic_DNA"/>
</dbReference>
<feature type="coiled-coil region" evidence="1">
    <location>
        <begin position="452"/>
        <end position="561"/>
    </location>
</feature>
<feature type="compositionally biased region" description="Low complexity" evidence="2">
    <location>
        <begin position="418"/>
        <end position="428"/>
    </location>
</feature>
<evidence type="ECO:0000256" key="1">
    <source>
        <dbReference type="SAM" id="Coils"/>
    </source>
</evidence>
<evidence type="ECO:0000256" key="2">
    <source>
        <dbReference type="SAM" id="MobiDB-lite"/>
    </source>
</evidence>
<accession>A0A8S1XL22</accession>
<dbReference type="PANTHER" id="PTHR15572">
    <property type="entry name" value="GLIOMA TUMOR SUPPRESSOR CANDIDATE REGION GENE 1"/>
    <property type="match status" value="1"/>
</dbReference>
<dbReference type="Proteomes" id="UP000689195">
    <property type="component" value="Unassembled WGS sequence"/>
</dbReference>
<comment type="caution">
    <text evidence="3">The sequence shown here is derived from an EMBL/GenBank/DDBJ whole genome shotgun (WGS) entry which is preliminary data.</text>
</comment>
<dbReference type="GO" id="GO:0045893">
    <property type="term" value="P:positive regulation of DNA-templated transcription"/>
    <property type="evidence" value="ECO:0007669"/>
    <property type="project" value="TreeGrafter"/>
</dbReference>
<proteinExistence type="predicted"/>
<reference evidence="3" key="1">
    <citation type="submission" date="2021-01" db="EMBL/GenBank/DDBJ databases">
        <authorList>
            <consortium name="Genoscope - CEA"/>
            <person name="William W."/>
        </authorList>
    </citation>
    <scope>NUCLEOTIDE SEQUENCE</scope>
</reference>